<sequence>QFGTLHGNETLYPAALAEMSRVLRPGGLAVLLTSQENREVMQAALSANALGQVWSTEHRRSFRLFVKTDACIYLLRRTAAPPARHAEAVEGTRTALAELRAAGPAPRARGGYRFAGSA</sequence>
<dbReference type="Gene3D" id="3.40.50.150">
    <property type="entry name" value="Vaccinia Virus protein VP39"/>
    <property type="match status" value="1"/>
</dbReference>
<comment type="caution">
    <text evidence="1">The sequence shown here is derived from an EMBL/GenBank/DDBJ whole genome shotgun (WGS) entry which is preliminary data.</text>
</comment>
<gene>
    <name evidence="1" type="primary">Thumpd3</name>
    <name evidence="1" type="ORF">SPIL2461_LOCUS23189</name>
</gene>
<dbReference type="EMBL" id="CAJNIZ010048039">
    <property type="protein sequence ID" value="CAE7780621.1"/>
    <property type="molecule type" value="Genomic_DNA"/>
</dbReference>
<dbReference type="AlphaFoldDB" id="A0A812YFU7"/>
<evidence type="ECO:0000313" key="2">
    <source>
        <dbReference type="Proteomes" id="UP000649617"/>
    </source>
</evidence>
<accession>A0A812YFU7</accession>
<dbReference type="SUPFAM" id="SSF53335">
    <property type="entry name" value="S-adenosyl-L-methionine-dependent methyltransferases"/>
    <property type="match status" value="1"/>
</dbReference>
<feature type="non-terminal residue" evidence="1">
    <location>
        <position position="1"/>
    </location>
</feature>
<proteinExistence type="predicted"/>
<dbReference type="Proteomes" id="UP000649617">
    <property type="component" value="Unassembled WGS sequence"/>
</dbReference>
<dbReference type="OrthoDB" id="443743at2759"/>
<name>A0A812YFU7_SYMPI</name>
<reference evidence="1" key="1">
    <citation type="submission" date="2021-02" db="EMBL/GenBank/DDBJ databases">
        <authorList>
            <person name="Dougan E. K."/>
            <person name="Rhodes N."/>
            <person name="Thang M."/>
            <person name="Chan C."/>
        </authorList>
    </citation>
    <scope>NUCLEOTIDE SEQUENCE</scope>
</reference>
<evidence type="ECO:0000313" key="1">
    <source>
        <dbReference type="EMBL" id="CAE7780621.1"/>
    </source>
</evidence>
<feature type="non-terminal residue" evidence="1">
    <location>
        <position position="118"/>
    </location>
</feature>
<organism evidence="1 2">
    <name type="scientific">Symbiodinium pilosum</name>
    <name type="common">Dinoflagellate</name>
    <dbReference type="NCBI Taxonomy" id="2952"/>
    <lineage>
        <taxon>Eukaryota</taxon>
        <taxon>Sar</taxon>
        <taxon>Alveolata</taxon>
        <taxon>Dinophyceae</taxon>
        <taxon>Suessiales</taxon>
        <taxon>Symbiodiniaceae</taxon>
        <taxon>Symbiodinium</taxon>
    </lineage>
</organism>
<protein>
    <submittedName>
        <fullName evidence="1">Thumpd3 protein</fullName>
    </submittedName>
</protein>
<dbReference type="InterPro" id="IPR029063">
    <property type="entry name" value="SAM-dependent_MTases_sf"/>
</dbReference>
<keyword evidence="2" id="KW-1185">Reference proteome</keyword>